<dbReference type="InterPro" id="IPR043148">
    <property type="entry name" value="TagF_C"/>
</dbReference>
<sequence>MHEPNADEARRRQRVQSTSVIHDIEYRLVPVLEDGGWRKPMSPMIIVAPTFPESVEGESTLVNWISRLGLAAATHGWTVNVHLHPSTKSSVTKKLQKVAGLNLMRNGVESFLLKSASIVVTDYSSIAHDALVAGTPVAMAVEGLDSYKQNREILIDQEQWDAVYIAKRPEELIPAILDALERDTLASARQAYRSSLLNSLGAKPGANTKSAILAALDAAR</sequence>
<proteinExistence type="predicted"/>
<dbReference type="GO" id="GO:0047355">
    <property type="term" value="F:CDP-glycerol glycerophosphotransferase activity"/>
    <property type="evidence" value="ECO:0007669"/>
    <property type="project" value="InterPro"/>
</dbReference>
<protein>
    <submittedName>
        <fullName evidence="1">Unannotated protein</fullName>
    </submittedName>
</protein>
<reference evidence="1" key="1">
    <citation type="submission" date="2020-05" db="EMBL/GenBank/DDBJ databases">
        <authorList>
            <person name="Chiriac C."/>
            <person name="Salcher M."/>
            <person name="Ghai R."/>
            <person name="Kavagutti S V."/>
        </authorList>
    </citation>
    <scope>NUCLEOTIDE SEQUENCE</scope>
</reference>
<name>A0A6J5ZBY1_9ZZZZ</name>
<dbReference type="EMBL" id="CAESAJ010000094">
    <property type="protein sequence ID" value="CAB4340141.1"/>
    <property type="molecule type" value="Genomic_DNA"/>
</dbReference>
<dbReference type="AlphaFoldDB" id="A0A6J5ZBY1"/>
<dbReference type="Pfam" id="PF04464">
    <property type="entry name" value="Glyphos_transf"/>
    <property type="match status" value="1"/>
</dbReference>
<evidence type="ECO:0000313" key="1">
    <source>
        <dbReference type="EMBL" id="CAB4340141.1"/>
    </source>
</evidence>
<accession>A0A6J5ZBY1</accession>
<dbReference type="Gene3D" id="3.40.50.12580">
    <property type="match status" value="1"/>
</dbReference>
<dbReference type="InterPro" id="IPR007554">
    <property type="entry name" value="Glycerophosphate_synth"/>
</dbReference>
<dbReference type="GO" id="GO:0016020">
    <property type="term" value="C:membrane"/>
    <property type="evidence" value="ECO:0007669"/>
    <property type="project" value="InterPro"/>
</dbReference>
<organism evidence="1">
    <name type="scientific">freshwater metagenome</name>
    <dbReference type="NCBI Taxonomy" id="449393"/>
    <lineage>
        <taxon>unclassified sequences</taxon>
        <taxon>metagenomes</taxon>
        <taxon>ecological metagenomes</taxon>
    </lineage>
</organism>
<gene>
    <name evidence="1" type="ORF">UFOPK3770_00887</name>
</gene>